<dbReference type="PANTHER" id="PTHR13710">
    <property type="entry name" value="DNA HELICASE RECQ FAMILY MEMBER"/>
    <property type="match status" value="1"/>
</dbReference>
<organism evidence="7 8">
    <name type="scientific">Ceriporiopsis subvermispora (strain B)</name>
    <name type="common">White-rot fungus</name>
    <name type="synonym">Gelatoporia subvermispora</name>
    <dbReference type="NCBI Taxonomy" id="914234"/>
    <lineage>
        <taxon>Eukaryota</taxon>
        <taxon>Fungi</taxon>
        <taxon>Dikarya</taxon>
        <taxon>Basidiomycota</taxon>
        <taxon>Agaricomycotina</taxon>
        <taxon>Agaricomycetes</taxon>
        <taxon>Polyporales</taxon>
        <taxon>Gelatoporiaceae</taxon>
        <taxon>Gelatoporia</taxon>
    </lineage>
</organism>
<dbReference type="HOGENOM" id="CLU_126713_0_1_1"/>
<evidence type="ECO:0000256" key="5">
    <source>
        <dbReference type="ARBA" id="ARBA00034808"/>
    </source>
</evidence>
<dbReference type="InterPro" id="IPR011545">
    <property type="entry name" value="DEAD/DEAH_box_helicase_dom"/>
</dbReference>
<dbReference type="PANTHER" id="PTHR13710:SF105">
    <property type="entry name" value="ATP-DEPENDENT DNA HELICASE Q1"/>
    <property type="match status" value="1"/>
</dbReference>
<feature type="domain" description="Helicase ATP-binding" evidence="6">
    <location>
        <begin position="1"/>
        <end position="118"/>
    </location>
</feature>
<dbReference type="InterPro" id="IPR027417">
    <property type="entry name" value="P-loop_NTPase"/>
</dbReference>
<dbReference type="SUPFAM" id="SSF52540">
    <property type="entry name" value="P-loop containing nucleoside triphosphate hydrolases"/>
    <property type="match status" value="1"/>
</dbReference>
<evidence type="ECO:0000256" key="3">
    <source>
        <dbReference type="ARBA" id="ARBA00023235"/>
    </source>
</evidence>
<evidence type="ECO:0000256" key="1">
    <source>
        <dbReference type="ARBA" id="ARBA00005446"/>
    </source>
</evidence>
<dbReference type="EC" id="5.6.2.4" evidence="5"/>
<dbReference type="STRING" id="914234.M2RS35"/>
<dbReference type="EMBL" id="KB445791">
    <property type="protein sequence ID" value="EMD41247.1"/>
    <property type="molecule type" value="Genomic_DNA"/>
</dbReference>
<proteinExistence type="inferred from homology"/>
<evidence type="ECO:0000259" key="6">
    <source>
        <dbReference type="PROSITE" id="PS51192"/>
    </source>
</evidence>
<evidence type="ECO:0000313" key="8">
    <source>
        <dbReference type="Proteomes" id="UP000016930"/>
    </source>
</evidence>
<protein>
    <recommendedName>
        <fullName evidence="5">DNA 3'-5' helicase</fullName>
        <ecNumber evidence="5">5.6.2.4</ecNumber>
    </recommendedName>
</protein>
<gene>
    <name evidence="7" type="ORF">CERSUDRAFT_40440</name>
</gene>
<sequence>MGLTATAINGEVYNDRLHKSIMDGAFQVLLPSPEMCLKHPQFSKLMRTPDFMKDVCAVVIDEAHCISQWGETFRKDYCQLAKLRSFVPTTVPFLATSATLPPAVLSDVWQQLSFNSSRMFHVNLGNDHTNITPLVCRMSGAANDLDALNFTIDEAAAG</sequence>
<dbReference type="GO" id="GO:0006310">
    <property type="term" value="P:DNA recombination"/>
    <property type="evidence" value="ECO:0007669"/>
    <property type="project" value="TreeGrafter"/>
</dbReference>
<keyword evidence="2" id="KW-0238">DNA-binding</keyword>
<dbReference type="GO" id="GO:0006281">
    <property type="term" value="P:DNA repair"/>
    <property type="evidence" value="ECO:0007669"/>
    <property type="project" value="TreeGrafter"/>
</dbReference>
<dbReference type="GO" id="GO:0003677">
    <property type="term" value="F:DNA binding"/>
    <property type="evidence" value="ECO:0007669"/>
    <property type="project" value="UniProtKB-KW"/>
</dbReference>
<dbReference type="InterPro" id="IPR014001">
    <property type="entry name" value="Helicase_ATP-bd"/>
</dbReference>
<reference evidence="7 8" key="1">
    <citation type="journal article" date="2012" name="Proc. Natl. Acad. Sci. U.S.A.">
        <title>Comparative genomics of Ceriporiopsis subvermispora and Phanerochaete chrysosporium provide insight into selective ligninolysis.</title>
        <authorList>
            <person name="Fernandez-Fueyo E."/>
            <person name="Ruiz-Duenas F.J."/>
            <person name="Ferreira P."/>
            <person name="Floudas D."/>
            <person name="Hibbett D.S."/>
            <person name="Canessa P."/>
            <person name="Larrondo L.F."/>
            <person name="James T.Y."/>
            <person name="Seelenfreund D."/>
            <person name="Lobos S."/>
            <person name="Polanco R."/>
            <person name="Tello M."/>
            <person name="Honda Y."/>
            <person name="Watanabe T."/>
            <person name="Watanabe T."/>
            <person name="Ryu J.S."/>
            <person name="Kubicek C.P."/>
            <person name="Schmoll M."/>
            <person name="Gaskell J."/>
            <person name="Hammel K.E."/>
            <person name="St John F.J."/>
            <person name="Vanden Wymelenberg A."/>
            <person name="Sabat G."/>
            <person name="Splinter BonDurant S."/>
            <person name="Syed K."/>
            <person name="Yadav J.S."/>
            <person name="Doddapaneni H."/>
            <person name="Subramanian V."/>
            <person name="Lavin J.L."/>
            <person name="Oguiza J.A."/>
            <person name="Perez G."/>
            <person name="Pisabarro A.G."/>
            <person name="Ramirez L."/>
            <person name="Santoyo F."/>
            <person name="Master E."/>
            <person name="Coutinho P.M."/>
            <person name="Henrissat B."/>
            <person name="Lombard V."/>
            <person name="Magnuson J.K."/>
            <person name="Kuees U."/>
            <person name="Hori C."/>
            <person name="Igarashi K."/>
            <person name="Samejima M."/>
            <person name="Held B.W."/>
            <person name="Barry K.W."/>
            <person name="LaButti K.M."/>
            <person name="Lapidus A."/>
            <person name="Lindquist E.A."/>
            <person name="Lucas S.M."/>
            <person name="Riley R."/>
            <person name="Salamov A.A."/>
            <person name="Hoffmeister D."/>
            <person name="Schwenk D."/>
            <person name="Hadar Y."/>
            <person name="Yarden O."/>
            <person name="de Vries R.P."/>
            <person name="Wiebenga A."/>
            <person name="Stenlid J."/>
            <person name="Eastwood D."/>
            <person name="Grigoriev I.V."/>
            <person name="Berka R.M."/>
            <person name="Blanchette R.A."/>
            <person name="Kersten P."/>
            <person name="Martinez A.T."/>
            <person name="Vicuna R."/>
            <person name="Cullen D."/>
        </authorList>
    </citation>
    <scope>NUCLEOTIDE SEQUENCE [LARGE SCALE GENOMIC DNA]</scope>
    <source>
        <strain evidence="7 8">B</strain>
    </source>
</reference>
<dbReference type="GO" id="GO:0009378">
    <property type="term" value="F:four-way junction helicase activity"/>
    <property type="evidence" value="ECO:0007669"/>
    <property type="project" value="TreeGrafter"/>
</dbReference>
<dbReference type="OrthoDB" id="2499463at2759"/>
<dbReference type="GO" id="GO:0043138">
    <property type="term" value="F:3'-5' DNA helicase activity"/>
    <property type="evidence" value="ECO:0007669"/>
    <property type="project" value="UniProtKB-EC"/>
</dbReference>
<evidence type="ECO:0000313" key="7">
    <source>
        <dbReference type="EMBL" id="EMD41247.1"/>
    </source>
</evidence>
<comment type="similarity">
    <text evidence="1">Belongs to the helicase family. RecQ subfamily.</text>
</comment>
<comment type="catalytic activity">
    <reaction evidence="4">
        <text>Couples ATP hydrolysis with the unwinding of duplex DNA by translocating in the 3'-5' direction.</text>
        <dbReference type="EC" id="5.6.2.4"/>
    </reaction>
</comment>
<dbReference type="Pfam" id="PF00270">
    <property type="entry name" value="DEAD"/>
    <property type="match status" value="1"/>
</dbReference>
<keyword evidence="3" id="KW-0413">Isomerase</keyword>
<dbReference type="PROSITE" id="PS51192">
    <property type="entry name" value="HELICASE_ATP_BIND_1"/>
    <property type="match status" value="1"/>
</dbReference>
<dbReference type="Proteomes" id="UP000016930">
    <property type="component" value="Unassembled WGS sequence"/>
</dbReference>
<dbReference type="GO" id="GO:0005694">
    <property type="term" value="C:chromosome"/>
    <property type="evidence" value="ECO:0007669"/>
    <property type="project" value="TreeGrafter"/>
</dbReference>
<dbReference type="AlphaFoldDB" id="M2RS35"/>
<evidence type="ECO:0000256" key="4">
    <source>
        <dbReference type="ARBA" id="ARBA00034617"/>
    </source>
</evidence>
<accession>M2RS35</accession>
<name>M2RS35_CERS8</name>
<dbReference type="Gene3D" id="3.40.50.300">
    <property type="entry name" value="P-loop containing nucleotide triphosphate hydrolases"/>
    <property type="match status" value="1"/>
</dbReference>
<dbReference type="GO" id="GO:0005737">
    <property type="term" value="C:cytoplasm"/>
    <property type="evidence" value="ECO:0007669"/>
    <property type="project" value="TreeGrafter"/>
</dbReference>
<feature type="non-terminal residue" evidence="7">
    <location>
        <position position="158"/>
    </location>
</feature>
<dbReference type="GO" id="GO:0005524">
    <property type="term" value="F:ATP binding"/>
    <property type="evidence" value="ECO:0007669"/>
    <property type="project" value="InterPro"/>
</dbReference>
<evidence type="ECO:0000256" key="2">
    <source>
        <dbReference type="ARBA" id="ARBA00023125"/>
    </source>
</evidence>
<keyword evidence="8" id="KW-1185">Reference proteome</keyword>